<gene>
    <name evidence="4" type="ORF">Syn7803C29_261</name>
</gene>
<accession>A0A0E3I9C3</accession>
<proteinExistence type="predicted"/>
<protein>
    <submittedName>
        <fullName evidence="4">Baseplate wedge initiator</fullName>
    </submittedName>
</protein>
<evidence type="ECO:0000256" key="1">
    <source>
        <dbReference type="ARBA" id="ARBA00004328"/>
    </source>
</evidence>
<dbReference type="InterPro" id="IPR036388">
    <property type="entry name" value="WH-like_DNA-bd_sf"/>
</dbReference>
<dbReference type="PROSITE" id="PS51688">
    <property type="entry name" value="ICA"/>
    <property type="match status" value="1"/>
</dbReference>
<reference evidence="4 5" key="1">
    <citation type="submission" date="2013-12" db="EMBL/GenBank/DDBJ databases">
        <title>Ecological redundancy of diverse viral populations within a natural community.</title>
        <authorList>
            <person name="Gregory A.C."/>
            <person name="LaButti K."/>
            <person name="Copeland A."/>
            <person name="Woyke T."/>
            <person name="Sullivan M.B."/>
        </authorList>
    </citation>
    <scope>NUCLEOTIDE SEQUENCE [LARGE SCALE GENOMIC DNA]</scope>
    <source>
        <strain evidence="4">Syn7803C29</strain>
    </source>
</reference>
<keyword evidence="2" id="KW-1227">Viral tail protein</keyword>
<dbReference type="InterPro" id="IPR030392">
    <property type="entry name" value="S74_ICA"/>
</dbReference>
<sequence>MEISGSQIVDSLITGDLEVTGVTTTKELRFTDAVGVGLTLTNLVVTGNAELNGSGIVTAGQDINFRNLEVAGLSTFVGLQSFRSAVGTALTVYNLRVPENGIVSLPGIPVQGGDAEFRNVNVTGVSSFSGVSTFGSDLYVDGNLFVSGLDFRETLAGENLLVAGVGTVNNLNSNIGIITHLQAGISTFTGITTFQSDASFLSDVYVDGNLNVTGDIRYDEVNGRNLNISGIATIGYSSITDAKIGVATISTLSFGDGVGTALTLTDLTVTGDANLNGSGIVTAGSDVAFRNLEVTGLSTFTGVGTFLSDLYVGGDLFVFNDIKYDEINGRNLNISGISTLGFTSISDIRVSGGSTFLGNVEIDGNLDVTGDLTFDEFDATNANITGIATIGNLLAGVGTITTLSSTDGEITTLTSTDTVVGTLTATDATITTLGVTDSIVGTSTITTLSVTDSVVGTSTITTLNFTDGVGVALTLTDLNVLGEANLNGSGIATAGSDIEFRNLSITGLSTFVGVATFQDDLYVAGNLNVLGDLTYDEVNGRNLNISGIATIGFASITDLRVSGVTTFLGPVNIDGGQQTDFIQTTDLIVTGVATIGYATVTKLIADHSDMRNLNVSGIATIGSLVSDGNGGIIVDGAVSISGIVTIGENSIILDGRKDVEAIYLGDTGRAIVSGISTDNKRTYVKFDDGRFDRLNVSGISTFNDVVSTSSTITNLDVTTATVGFLTATQGYVGVLTVGTFTNDGGGSVIGDDITTRNLNVTGVSTFAGIVTTTGDLYVGGDLFVFNDIFYDEINGRNLNITGVATIGYSSITDVRVSGVATFLGDVNISGVTSVTTLEATGIDAYRVTTQRLIVPDDGFVQLPGIPVSGGSAEFSELLITGISSFVGVATFKDDVYIDGDFIVGGSQVIDNVATENIIISGIATIRTGEITELNVGIATVGFLTATDGYIGVLTAQNYTSLSDERLKSNIETIDDALAGVLRLDGVMFQWNNTGKTDMGVIAQQVEAVFPEIVHGDDTKGVNYNGLIGVLIEAVKELKVENDSLRERLDRLE</sequence>
<keyword evidence="2" id="KW-0946">Virion</keyword>
<comment type="subcellular location">
    <subcellularLocation>
        <location evidence="1">Virion</location>
    </subcellularLocation>
</comment>
<dbReference type="GO" id="GO:0098015">
    <property type="term" value="C:virus tail"/>
    <property type="evidence" value="ECO:0007669"/>
    <property type="project" value="UniProtKB-KW"/>
</dbReference>
<feature type="domain" description="Peptidase S74" evidence="3">
    <location>
        <begin position="962"/>
        <end position="1048"/>
    </location>
</feature>
<dbReference type="Gene3D" id="1.10.10.10">
    <property type="entry name" value="Winged helix-like DNA-binding domain superfamily/Winged helix DNA-binding domain"/>
    <property type="match status" value="1"/>
</dbReference>
<dbReference type="Proteomes" id="UP000185303">
    <property type="component" value="Segment"/>
</dbReference>
<organism evidence="4 5">
    <name type="scientific">Synechococcus phage ACG-2014f</name>
    <dbReference type="NCBI Taxonomy" id="1493511"/>
    <lineage>
        <taxon>Viruses</taxon>
        <taxon>Duplodnaviria</taxon>
        <taxon>Heunggongvirae</taxon>
        <taxon>Uroviricota</taxon>
        <taxon>Caudoviricetes</taxon>
        <taxon>Pantevenvirales</taxon>
        <taxon>Kyanoviridae</taxon>
        <taxon>Atlauavirus</taxon>
        <taxon>Atlauavirus tusconc8</taxon>
    </lineage>
</organism>
<evidence type="ECO:0000256" key="2">
    <source>
        <dbReference type="ARBA" id="ARBA00022732"/>
    </source>
</evidence>
<evidence type="ECO:0000313" key="5">
    <source>
        <dbReference type="Proteomes" id="UP000185303"/>
    </source>
</evidence>
<evidence type="ECO:0000313" key="4">
    <source>
        <dbReference type="EMBL" id="AIX44898.1"/>
    </source>
</evidence>
<dbReference type="EMBL" id="KJ019155">
    <property type="protein sequence ID" value="AIX44898.1"/>
    <property type="molecule type" value="Genomic_DNA"/>
</dbReference>
<evidence type="ECO:0000259" key="3">
    <source>
        <dbReference type="PROSITE" id="PS51688"/>
    </source>
</evidence>
<dbReference type="Pfam" id="PF13884">
    <property type="entry name" value="Peptidase_S74"/>
    <property type="match status" value="1"/>
</dbReference>
<name>A0A0E3I9C3_9CAUD</name>